<organism evidence="2 3">
    <name type="scientific">Cohnella soli</name>
    <dbReference type="NCBI Taxonomy" id="425005"/>
    <lineage>
        <taxon>Bacteria</taxon>
        <taxon>Bacillati</taxon>
        <taxon>Bacillota</taxon>
        <taxon>Bacilli</taxon>
        <taxon>Bacillales</taxon>
        <taxon>Paenibacillaceae</taxon>
        <taxon>Cohnella</taxon>
    </lineage>
</organism>
<dbReference type="Pfam" id="PF00754">
    <property type="entry name" value="F5_F8_type_C"/>
    <property type="match status" value="2"/>
</dbReference>
<dbReference type="InterPro" id="IPR008979">
    <property type="entry name" value="Galactose-bd-like_sf"/>
</dbReference>
<evidence type="ECO:0000313" key="3">
    <source>
        <dbReference type="Proteomes" id="UP001596113"/>
    </source>
</evidence>
<name>A0ABW0I0I2_9BACL</name>
<proteinExistence type="predicted"/>
<keyword evidence="3" id="KW-1185">Reference proteome</keyword>
<dbReference type="Proteomes" id="UP001596113">
    <property type="component" value="Unassembled WGS sequence"/>
</dbReference>
<feature type="domain" description="F5/8 type C" evidence="1">
    <location>
        <begin position="906"/>
        <end position="1067"/>
    </location>
</feature>
<dbReference type="InterPro" id="IPR025150">
    <property type="entry name" value="GH123_cat"/>
</dbReference>
<sequence>MKNVIRTKVPSLLVIFSLLIALALPVGSVYAAAPSVWIQNAADRAFQSSTMPSNPDTSIVLYAARNEYEAAQILVRSSSSQSNLSVTVNALTGPGGATIPASNIKVTKEYTHSNVAKIGSDYENPPDGSSNYTDALVENTPFTLPANQTQPYYYSVHTTSTQTPGTYTGTAVVNASGGNVTVNVTVVVYDVTIPPTNQSTFRMNNWFTSAGWDYERGTEAVLPLQFGVTMYDTNWWTIIGNIAKNMAKHRNNVIYADFQALLIPNTTITGSGVGTYNFDWTTFDRFIQIFIDAGALQYIYTPTLLEPGTAGPELETLQNVGGVTKMVRVPWNSTAANNYLAIVFPALKAHLDAKGWTNLFYMSAEDEPQNQTAIDSANWFYNIYKTYFPNPLTNEAHWLFKTGLENNLTTFTPIIDNYDAHTAYYQTQRINGKDLWLYNSGTPAGSYMNRLTSFHLDRTRLIPWLVWKIGGIGYLHWAWMYGIEVNGSGTPVYLDTFDESKSRGGNFWIVRPNVAAYDFYDSVRSEAQLDGLEDYELLNILKQTKPLIAKSIAETLITNATSYTRNGNNVVNRHKQILDEIVSTDADTRFPFSDNFGGNDANWVHTLGTWSVSGGEYSQSNASQWQAVSAIKGRSYGDYALTFDAKIVSDGGNHTNWAGAMIRSMNATDLDTGYLIAVRNDGILSIYRSGTVLANASIPGYVAGQYTTVKVVTQGSSIKVFAGNNPAALLNITDTAYTSGNIALITGGTSAKFDNVVVNAEQNYAEGKAVAYGSNYTGDGWAPQNAVDGKTSSSTQSLGYTSDSNITDQNHNEWISVDFGKSYPLSRVDLYPRNDGSNTGYGFPIDFTIQTSTDNVNWTTVVTKTGYAQPGSTVQSFPFASVNSRYVKVNATKLRMEAAGASTYRLHFAEIQAFGGNLAKGKSVTASSSYEGPADGWTKANATDGARLSNAFYSMGWVSDSNLTTNHTEWVTVDLGGNSTISNVNLYPDNADKELGFFFPVDFTIQTSTDNVTWTTVATRTGYAMPGYAAQSFSFPSTTARYVKINGTNLRFNQGVYRMGFAEIEVN</sequence>
<reference evidence="3" key="1">
    <citation type="journal article" date="2019" name="Int. J. Syst. Evol. Microbiol.">
        <title>The Global Catalogue of Microorganisms (GCM) 10K type strain sequencing project: providing services to taxonomists for standard genome sequencing and annotation.</title>
        <authorList>
            <consortium name="The Broad Institute Genomics Platform"/>
            <consortium name="The Broad Institute Genome Sequencing Center for Infectious Disease"/>
            <person name="Wu L."/>
            <person name="Ma J."/>
        </authorList>
    </citation>
    <scope>NUCLEOTIDE SEQUENCE [LARGE SCALE GENOMIC DNA]</scope>
    <source>
        <strain evidence="3">CGMCC 1.18575</strain>
    </source>
</reference>
<dbReference type="Gene3D" id="2.60.120.260">
    <property type="entry name" value="Galactose-binding domain-like"/>
    <property type="match status" value="2"/>
</dbReference>
<protein>
    <submittedName>
        <fullName evidence="2">Discoidin domain-containing protein</fullName>
    </submittedName>
</protein>
<dbReference type="PROSITE" id="PS50022">
    <property type="entry name" value="FA58C_3"/>
    <property type="match status" value="2"/>
</dbReference>
<evidence type="ECO:0000313" key="2">
    <source>
        <dbReference type="EMBL" id="MFC5406085.1"/>
    </source>
</evidence>
<accession>A0ABW0I0I2</accession>
<dbReference type="InterPro" id="IPR053850">
    <property type="entry name" value="Glyco_hydro_123_N_2"/>
</dbReference>
<feature type="domain" description="F5/8 type C" evidence="1">
    <location>
        <begin position="753"/>
        <end position="892"/>
    </location>
</feature>
<dbReference type="SUPFAM" id="SSF49785">
    <property type="entry name" value="Galactose-binding domain-like"/>
    <property type="match status" value="2"/>
</dbReference>
<dbReference type="EMBL" id="JBHSMI010000052">
    <property type="protein sequence ID" value="MFC5406085.1"/>
    <property type="molecule type" value="Genomic_DNA"/>
</dbReference>
<dbReference type="Gene3D" id="2.60.120.560">
    <property type="entry name" value="Exo-inulinase, domain 1"/>
    <property type="match status" value="1"/>
</dbReference>
<dbReference type="InterPro" id="IPR000421">
    <property type="entry name" value="FA58C"/>
</dbReference>
<dbReference type="RefSeq" id="WP_378137954.1">
    <property type="nucleotide sequence ID" value="NZ_JBHSMI010000052.1"/>
</dbReference>
<gene>
    <name evidence="2" type="ORF">ACFPOF_25370</name>
</gene>
<evidence type="ECO:0000259" key="1">
    <source>
        <dbReference type="PROSITE" id="PS50022"/>
    </source>
</evidence>
<comment type="caution">
    <text evidence="2">The sequence shown here is derived from an EMBL/GenBank/DDBJ whole genome shotgun (WGS) entry which is preliminary data.</text>
</comment>
<dbReference type="Pfam" id="PF13320">
    <property type="entry name" value="GH123_cat"/>
    <property type="match status" value="1"/>
</dbReference>
<dbReference type="Pfam" id="PF22680">
    <property type="entry name" value="Glyco_hydro_123_N_2"/>
    <property type="match status" value="1"/>
</dbReference>